<gene>
    <name evidence="1" type="ORF">PMAYCL1PPCAC_03794</name>
</gene>
<reference evidence="2" key="1">
    <citation type="submission" date="2022-10" db="EMBL/GenBank/DDBJ databases">
        <title>Genome assembly of Pristionchus species.</title>
        <authorList>
            <person name="Yoshida K."/>
            <person name="Sommer R.J."/>
        </authorList>
    </citation>
    <scope>NUCLEOTIDE SEQUENCE [LARGE SCALE GENOMIC DNA]</scope>
    <source>
        <strain evidence="2">RS5460</strain>
    </source>
</reference>
<organism evidence="1 2">
    <name type="scientific">Pristionchus mayeri</name>
    <dbReference type="NCBI Taxonomy" id="1317129"/>
    <lineage>
        <taxon>Eukaryota</taxon>
        <taxon>Metazoa</taxon>
        <taxon>Ecdysozoa</taxon>
        <taxon>Nematoda</taxon>
        <taxon>Chromadorea</taxon>
        <taxon>Rhabditida</taxon>
        <taxon>Rhabditina</taxon>
        <taxon>Diplogasteromorpha</taxon>
        <taxon>Diplogasteroidea</taxon>
        <taxon>Neodiplogasteridae</taxon>
        <taxon>Pristionchus</taxon>
    </lineage>
</organism>
<name>A0AAN4Z5P5_9BILA</name>
<protein>
    <submittedName>
        <fullName evidence="1">Uncharacterized protein</fullName>
    </submittedName>
</protein>
<proteinExistence type="predicted"/>
<comment type="caution">
    <text evidence="1">The sequence shown here is derived from an EMBL/GenBank/DDBJ whole genome shotgun (WGS) entry which is preliminary data.</text>
</comment>
<dbReference type="AlphaFoldDB" id="A0AAN4Z5P5"/>
<evidence type="ECO:0000313" key="1">
    <source>
        <dbReference type="EMBL" id="GMR33599.1"/>
    </source>
</evidence>
<sequence length="102" mass="12160">PREHFAEVLSRFDSITDRCLHIQTDWLMPAICDRLRRRRTGWWELQITRPINQGDIDFALALYTDLRLCRRNGGEIVIRILKTMYRVAINTRDLDKIVAVFM</sequence>
<dbReference type="EMBL" id="BTRK01000001">
    <property type="protein sequence ID" value="GMR33599.1"/>
    <property type="molecule type" value="Genomic_DNA"/>
</dbReference>
<feature type="non-terminal residue" evidence="1">
    <location>
        <position position="1"/>
    </location>
</feature>
<keyword evidence="2" id="KW-1185">Reference proteome</keyword>
<dbReference type="Proteomes" id="UP001328107">
    <property type="component" value="Unassembled WGS sequence"/>
</dbReference>
<accession>A0AAN4Z5P5</accession>
<evidence type="ECO:0000313" key="2">
    <source>
        <dbReference type="Proteomes" id="UP001328107"/>
    </source>
</evidence>